<dbReference type="eggNOG" id="COG0673">
    <property type="taxonomic scope" value="Bacteria"/>
</dbReference>
<dbReference type="AlphaFoldDB" id="A0A0H3CVX3"/>
<dbReference type="EMBL" id="CP002000">
    <property type="protein sequence ID" value="ADJ42448.1"/>
    <property type="molecule type" value="Genomic_DNA"/>
</dbReference>
<accession>A0A0H3CVX3</accession>
<dbReference type="Gene3D" id="3.40.50.720">
    <property type="entry name" value="NAD(P)-binding Rossmann-like Domain"/>
    <property type="match status" value="1"/>
</dbReference>
<name>A0A0H3CVX3_AMYMU</name>
<evidence type="ECO:0000313" key="3">
    <source>
        <dbReference type="EMBL" id="ADJ42448.1"/>
    </source>
</evidence>
<dbReference type="Pfam" id="PF22725">
    <property type="entry name" value="GFO_IDH_MocA_C3"/>
    <property type="match status" value="1"/>
</dbReference>
<dbReference type="OrthoDB" id="256869at2"/>
<evidence type="ECO:0000259" key="1">
    <source>
        <dbReference type="Pfam" id="PF01408"/>
    </source>
</evidence>
<feature type="domain" description="Gfo/Idh/MocA-like oxidoreductase N-terminal" evidence="1">
    <location>
        <begin position="4"/>
        <end position="114"/>
    </location>
</feature>
<dbReference type="SUPFAM" id="SSF55347">
    <property type="entry name" value="Glyceraldehyde-3-phosphate dehydrogenase-like, C-terminal domain"/>
    <property type="match status" value="1"/>
</dbReference>
<dbReference type="SMR" id="A0A0H3CVX3"/>
<reference evidence="3 4" key="1">
    <citation type="journal article" date="2010" name="Cell Res.">
        <title>Complete genome sequence of the rifamycin SV-producing Amycolatopsis mediterranei U32 revealed its genetic characteristics in phylogeny and metabolism.</title>
        <authorList>
            <person name="Zhao W."/>
            <person name="Zhong Y."/>
            <person name="Yuan H."/>
            <person name="Wang J."/>
            <person name="Zheng H."/>
            <person name="Wang Y."/>
            <person name="Cen X."/>
            <person name="Xu F."/>
            <person name="Bai J."/>
            <person name="Han X."/>
            <person name="Lu G."/>
            <person name="Zhu Y."/>
            <person name="Shao Z."/>
            <person name="Yan H."/>
            <person name="Li C."/>
            <person name="Peng N."/>
            <person name="Zhang Z."/>
            <person name="Zhang Y."/>
            <person name="Lin W."/>
            <person name="Fan Y."/>
            <person name="Qin Z."/>
            <person name="Hu Y."/>
            <person name="Zhu B."/>
            <person name="Wang S."/>
            <person name="Ding X."/>
            <person name="Zhao G.P."/>
        </authorList>
    </citation>
    <scope>NUCLEOTIDE SEQUENCE [LARGE SCALE GENOMIC DNA]</scope>
    <source>
        <strain evidence="4">U-32</strain>
    </source>
</reference>
<dbReference type="PATRIC" id="fig|749927.5.peg.651"/>
<dbReference type="Gene3D" id="3.30.360.10">
    <property type="entry name" value="Dihydrodipicolinate Reductase, domain 2"/>
    <property type="match status" value="1"/>
</dbReference>
<evidence type="ECO:0000259" key="2">
    <source>
        <dbReference type="Pfam" id="PF22725"/>
    </source>
</evidence>
<gene>
    <name evidence="3" type="primary">rifL</name>
    <name evidence="3" type="ordered locus">AMED_0628</name>
</gene>
<dbReference type="InterPro" id="IPR000683">
    <property type="entry name" value="Gfo/Idh/MocA-like_OxRdtase_N"/>
</dbReference>
<dbReference type="KEGG" id="amd:AMED_0628"/>
<protein>
    <submittedName>
        <fullName evidence="3">Oxidoreductase RifL</fullName>
    </submittedName>
</protein>
<dbReference type="RefSeq" id="WP_013222558.1">
    <property type="nucleotide sequence ID" value="NC_014318.1"/>
</dbReference>
<dbReference type="SUPFAM" id="SSF51735">
    <property type="entry name" value="NAD(P)-binding Rossmann-fold domains"/>
    <property type="match status" value="1"/>
</dbReference>
<dbReference type="PANTHER" id="PTHR43377">
    <property type="entry name" value="BILIVERDIN REDUCTASE A"/>
    <property type="match status" value="1"/>
</dbReference>
<dbReference type="InterPro" id="IPR036291">
    <property type="entry name" value="NAD(P)-bd_dom_sf"/>
</dbReference>
<dbReference type="PANTHER" id="PTHR43377:SF1">
    <property type="entry name" value="BILIVERDIN REDUCTASE A"/>
    <property type="match status" value="1"/>
</dbReference>
<dbReference type="InterPro" id="IPR055170">
    <property type="entry name" value="GFO_IDH_MocA-like_dom"/>
</dbReference>
<dbReference type="GeneID" id="92868430"/>
<feature type="domain" description="GFO/IDH/MocA-like oxidoreductase" evidence="2">
    <location>
        <begin position="137"/>
        <end position="267"/>
    </location>
</feature>
<dbReference type="InterPro" id="IPR051450">
    <property type="entry name" value="Gfo/Idh/MocA_Oxidoreductases"/>
</dbReference>
<dbReference type="Proteomes" id="UP000000328">
    <property type="component" value="Chromosome"/>
</dbReference>
<dbReference type="HOGENOM" id="CLU_023194_1_4_11"/>
<proteinExistence type="predicted"/>
<dbReference type="Pfam" id="PF01408">
    <property type="entry name" value="GFO_IDH_MocA"/>
    <property type="match status" value="1"/>
</dbReference>
<evidence type="ECO:0000313" key="4">
    <source>
        <dbReference type="Proteomes" id="UP000000328"/>
    </source>
</evidence>
<dbReference type="GO" id="GO:0000166">
    <property type="term" value="F:nucleotide binding"/>
    <property type="evidence" value="ECO:0007669"/>
    <property type="project" value="InterPro"/>
</dbReference>
<organism evidence="3 4">
    <name type="scientific">Amycolatopsis mediterranei (strain U-32)</name>
    <dbReference type="NCBI Taxonomy" id="749927"/>
    <lineage>
        <taxon>Bacteria</taxon>
        <taxon>Bacillati</taxon>
        <taxon>Actinomycetota</taxon>
        <taxon>Actinomycetes</taxon>
        <taxon>Pseudonocardiales</taxon>
        <taxon>Pseudonocardiaceae</taxon>
        <taxon>Amycolatopsis</taxon>
    </lineage>
</organism>
<sequence length="358" mass="37933">MSVRAAVVGLGWAGRELWLPLLREHADFEVVAAVDADPASRQAFTKATGIPTHAAVSALTAREVDLAVVAVPNYLHTEVAGALLATGISVFLEKPVCLNSAEIDVLAAAERSGGMLLAGSAARYRGDVGALRRLLPELGEIRHVALGWIRARGVPRAGGWFTQREKAGGGALYDLGWHLLDTLAFLLGPAAFTQVIGVTSDDFVNAGAWRAAWRQDQLGADAADVEDTARGFLVRDDGVSVSLRASWASHQARDVSVIHVEGSAGTADLRCTFGFSPNREPEPVLSVTREGTTTRLPVPLERIGVEYTRQVSDLAAMLADPGHRGRAVAEARPIVSMIENFYASAGSARGRGAVPAYQ</sequence>